<dbReference type="Proteomes" id="UP000252355">
    <property type="component" value="Unassembled WGS sequence"/>
</dbReference>
<dbReference type="AlphaFoldDB" id="A0A367ZMY6"/>
<dbReference type="SUPFAM" id="SSF52540">
    <property type="entry name" value="P-loop containing nucleoside triphosphate hydrolases"/>
    <property type="match status" value="1"/>
</dbReference>
<dbReference type="InterPro" id="IPR051943">
    <property type="entry name" value="TRAFAC_Dynamin-like_GTPase"/>
</dbReference>
<feature type="region of interest" description="Disordered" evidence="1">
    <location>
        <begin position="550"/>
        <end position="628"/>
    </location>
</feature>
<protein>
    <submittedName>
        <fullName evidence="3">Putative GTPase</fullName>
    </submittedName>
</protein>
<reference evidence="3 4" key="1">
    <citation type="submission" date="2018-05" db="EMBL/GenBank/DDBJ databases">
        <title>A metagenomic window into the 2 km-deep terrestrial subsurface aquifer revealed taxonomically and functionally diverse microbial community comprising novel uncultured bacterial lineages.</title>
        <authorList>
            <person name="Kadnikov V.V."/>
            <person name="Mardanov A.V."/>
            <person name="Beletsky A.V."/>
            <person name="Banks D."/>
            <person name="Pimenov N.V."/>
            <person name="Frank Y.A."/>
            <person name="Karnachuk O.V."/>
            <person name="Ravin N.V."/>
        </authorList>
    </citation>
    <scope>NUCLEOTIDE SEQUENCE [LARGE SCALE GENOMIC DNA]</scope>
    <source>
        <strain evidence="3">BY5</strain>
    </source>
</reference>
<evidence type="ECO:0000259" key="2">
    <source>
        <dbReference type="Pfam" id="PF00350"/>
    </source>
</evidence>
<sequence>MSLAQELGYVRQHHPDLPIDTLEQTLECRLTGAGFESWEGMAATGPTMLLLASAPGVFSRGLILPLAWSDLRMARATAEDITIACRSPDGQESLVTLIPGSNTREEDWVGLALSLLVRQAGAVPPGTPLPKTLPVLPPLAEAAEPLAEALSALAVQFPRFPRLGVWQGAVLLAIERPARAREVLERLEGLTEAERPGWGRLLAMAAFLSGKARLARALLDPLSVDPRTTVDPENRPWFRLGLLATAMLEGLPGEPCHGGASRYPPGPPLPSPGFPFLRAYQAHRLFQIDGYAALRDTLWGPRGWLLEAWSALGADGPLRAEECLDRYRQEPGAQPLELIRLEAALRHHSGDLELALRMLQTARLPDLDHPLLALALRLGRTDLPLRPPPLEHLPMIAPDRLLAWIDYLLMAGRCEEAGILLQTSASRREALPPFQQVHFRICEAESLLQEGRSLEAAQMVQPILRLAGCSDEGGNPPPILADHDLDLFTHPGWPEGLARACLIAAEARMATADLLSARRWVAYARVLAGNAVPSWLAVRLTRVSACLVEPAAPTSPSPSPGSAGTPGPSGLTADSTVQAAATSASSAGGEPFPRPPSEGDVSRSGDQKPDLRPASSLSPRDRRAAPPPDRLAEMARLWEALRQVGLEASDPDLADDLARLPRCQHRPLLVAVLGEFNAGKSTLLNALLGEPWLPTGITPTTRLPCLVRWGPAPLLLAIDRAGTRHVHPTGDLRSLLDERAAADQHHDVLSLELCIPHPLLRDLWFLDLPGLNSRFARHRDVAQSFLREADAIWWVSNATQLGQATERTALGDLVAPWHRVWAILNHLDEIPEEERPEVVAAHAAWMQGHATVLAALAARPAALCPATRATWDEWLTPFRAAAALHAQEAGRRRVSDLIARVRGAFRATTERARAILEKPFPAPPQSDDPLASWMVADPLWEALAGQARALLESGEARHPFGRARLTATLQDLADACEETCRRAMQRAAENLLFPTLETWAGLGELPGAAPARGWANGFRVRAQCRLSAAALAIRATIWEVLPMLLLLPGNGRPFDPISHVRDCLTQRQRRWFEDFRIDLANADRWLRRWLEVHLAGREHALLAPFIRCLEEIGAASSS</sequence>
<evidence type="ECO:0000256" key="1">
    <source>
        <dbReference type="SAM" id="MobiDB-lite"/>
    </source>
</evidence>
<comment type="caution">
    <text evidence="3">The sequence shown here is derived from an EMBL/GenBank/DDBJ whole genome shotgun (WGS) entry which is preliminary data.</text>
</comment>
<feature type="compositionally biased region" description="Low complexity" evidence="1">
    <location>
        <begin position="560"/>
        <end position="587"/>
    </location>
</feature>
<evidence type="ECO:0000313" key="3">
    <source>
        <dbReference type="EMBL" id="RCK79119.1"/>
    </source>
</evidence>
<organism evidence="3 4">
    <name type="scientific">Candidatus Ozemobacter sibiricus</name>
    <dbReference type="NCBI Taxonomy" id="2268124"/>
    <lineage>
        <taxon>Bacteria</taxon>
        <taxon>Candidatus Ozemobacteria</taxon>
        <taxon>Candidatus Ozemobacterales</taxon>
        <taxon>Candidatus Ozemobacteraceae</taxon>
        <taxon>Candidatus Ozemobacter</taxon>
    </lineage>
</organism>
<dbReference type="PANTHER" id="PTHR43681">
    <property type="entry name" value="TRANSMEMBRANE GTPASE FZO"/>
    <property type="match status" value="1"/>
</dbReference>
<feature type="compositionally biased region" description="Basic and acidic residues" evidence="1">
    <location>
        <begin position="600"/>
        <end position="611"/>
    </location>
</feature>
<dbReference type="Pfam" id="PF00350">
    <property type="entry name" value="Dynamin_N"/>
    <property type="match status" value="1"/>
</dbReference>
<dbReference type="InterPro" id="IPR027417">
    <property type="entry name" value="P-loop_NTPase"/>
</dbReference>
<name>A0A367ZMY6_9BACT</name>
<dbReference type="Gene3D" id="3.40.50.300">
    <property type="entry name" value="P-loop containing nucleotide triphosphate hydrolases"/>
    <property type="match status" value="1"/>
</dbReference>
<accession>A0A367ZMY6</accession>
<gene>
    <name evidence="3" type="ORF">OZSIB_0233</name>
</gene>
<feature type="domain" description="Dynamin N-terminal" evidence="2">
    <location>
        <begin position="670"/>
        <end position="818"/>
    </location>
</feature>
<evidence type="ECO:0000313" key="4">
    <source>
        <dbReference type="Proteomes" id="UP000252355"/>
    </source>
</evidence>
<dbReference type="InterPro" id="IPR045063">
    <property type="entry name" value="Dynamin_N"/>
</dbReference>
<proteinExistence type="predicted"/>
<dbReference type="EMBL" id="QOQW01000015">
    <property type="protein sequence ID" value="RCK79119.1"/>
    <property type="molecule type" value="Genomic_DNA"/>
</dbReference>
<dbReference type="PANTHER" id="PTHR43681:SF1">
    <property type="entry name" value="SARCALUMENIN"/>
    <property type="match status" value="1"/>
</dbReference>